<dbReference type="Proteomes" id="UP001055811">
    <property type="component" value="Linkage Group LG02"/>
</dbReference>
<comment type="caution">
    <text evidence="1">The sequence shown here is derived from an EMBL/GenBank/DDBJ whole genome shotgun (WGS) entry which is preliminary data.</text>
</comment>
<proteinExistence type="predicted"/>
<keyword evidence="2" id="KW-1185">Reference proteome</keyword>
<name>A0ACB9GCN4_CICIN</name>
<protein>
    <submittedName>
        <fullName evidence="1">Uncharacterized protein</fullName>
    </submittedName>
</protein>
<accession>A0ACB9GCN4</accession>
<reference evidence="2" key="1">
    <citation type="journal article" date="2022" name="Mol. Ecol. Resour.">
        <title>The genomes of chicory, endive, great burdock and yacon provide insights into Asteraceae palaeo-polyploidization history and plant inulin production.</title>
        <authorList>
            <person name="Fan W."/>
            <person name="Wang S."/>
            <person name="Wang H."/>
            <person name="Wang A."/>
            <person name="Jiang F."/>
            <person name="Liu H."/>
            <person name="Zhao H."/>
            <person name="Xu D."/>
            <person name="Zhang Y."/>
        </authorList>
    </citation>
    <scope>NUCLEOTIDE SEQUENCE [LARGE SCALE GENOMIC DNA]</scope>
    <source>
        <strain evidence="2">cv. Punajuju</strain>
    </source>
</reference>
<gene>
    <name evidence="1" type="ORF">L2E82_10791</name>
</gene>
<dbReference type="EMBL" id="CM042010">
    <property type="protein sequence ID" value="KAI3780800.1"/>
    <property type="molecule type" value="Genomic_DNA"/>
</dbReference>
<sequence>MVFLFCYCCSGNDKITTGECIYDIGSAFLESDNKMFQMGFFPRQKTSEVRQYVGIWYTVDPSTIVWVANRDDPVLDTSGSLTVSEDGSAKVLNDNQTTYFSTSTGNM</sequence>
<reference evidence="1 2" key="2">
    <citation type="journal article" date="2022" name="Mol. Ecol. Resour.">
        <title>The genomes of chicory, endive, great burdock and yacon provide insights into Asteraceae paleo-polyploidization history and plant inulin production.</title>
        <authorList>
            <person name="Fan W."/>
            <person name="Wang S."/>
            <person name="Wang H."/>
            <person name="Wang A."/>
            <person name="Jiang F."/>
            <person name="Liu H."/>
            <person name="Zhao H."/>
            <person name="Xu D."/>
            <person name="Zhang Y."/>
        </authorList>
    </citation>
    <scope>NUCLEOTIDE SEQUENCE [LARGE SCALE GENOMIC DNA]</scope>
    <source>
        <strain evidence="2">cv. Punajuju</strain>
        <tissue evidence="1">Leaves</tissue>
    </source>
</reference>
<evidence type="ECO:0000313" key="2">
    <source>
        <dbReference type="Proteomes" id="UP001055811"/>
    </source>
</evidence>
<organism evidence="1 2">
    <name type="scientific">Cichorium intybus</name>
    <name type="common">Chicory</name>
    <dbReference type="NCBI Taxonomy" id="13427"/>
    <lineage>
        <taxon>Eukaryota</taxon>
        <taxon>Viridiplantae</taxon>
        <taxon>Streptophyta</taxon>
        <taxon>Embryophyta</taxon>
        <taxon>Tracheophyta</taxon>
        <taxon>Spermatophyta</taxon>
        <taxon>Magnoliopsida</taxon>
        <taxon>eudicotyledons</taxon>
        <taxon>Gunneridae</taxon>
        <taxon>Pentapetalae</taxon>
        <taxon>asterids</taxon>
        <taxon>campanulids</taxon>
        <taxon>Asterales</taxon>
        <taxon>Asteraceae</taxon>
        <taxon>Cichorioideae</taxon>
        <taxon>Cichorieae</taxon>
        <taxon>Cichoriinae</taxon>
        <taxon>Cichorium</taxon>
    </lineage>
</organism>
<evidence type="ECO:0000313" key="1">
    <source>
        <dbReference type="EMBL" id="KAI3780800.1"/>
    </source>
</evidence>